<dbReference type="InterPro" id="IPR017473">
    <property type="entry name" value="Undecaprenyl-P_gluc_Ptfrase"/>
</dbReference>
<dbReference type="AlphaFoldDB" id="A0A2A6RJ47"/>
<evidence type="ECO:0000256" key="5">
    <source>
        <dbReference type="ARBA" id="ARBA00022989"/>
    </source>
</evidence>
<dbReference type="NCBIfam" id="TIGR03023">
    <property type="entry name" value="WcaJ_sugtrans"/>
    <property type="match status" value="1"/>
</dbReference>
<gene>
    <name evidence="9" type="ORF">CJ255_11615</name>
</gene>
<organism evidence="9 10">
    <name type="scientific">Candidatus Viridilinea mediisalina</name>
    <dbReference type="NCBI Taxonomy" id="2024553"/>
    <lineage>
        <taxon>Bacteria</taxon>
        <taxon>Bacillati</taxon>
        <taxon>Chloroflexota</taxon>
        <taxon>Chloroflexia</taxon>
        <taxon>Chloroflexales</taxon>
        <taxon>Chloroflexineae</taxon>
        <taxon>Oscillochloridaceae</taxon>
        <taxon>Candidatus Viridilinea</taxon>
    </lineage>
</organism>
<feature type="transmembrane region" description="Helical" evidence="7">
    <location>
        <begin position="283"/>
        <end position="304"/>
    </location>
</feature>
<sequence>MRLSLIIGDLLLLNGAIIAVFAYFAERIEASGAIIPTDPLVTMRFLLLFSLMAVAVFASNGLYEMRRGASRVDEAFKVFTAVSLTAVGAIVINTLLPQIGSQDLPFTRDILVWSWLSAIVGCILMRGLHRTCVIWLRRHDIDTRRMIIVGAREPGQLVWNTIRRRPELGYRVQGFVSDSAQIGSIVAGLPVLGRSAQLGRVVQATQADEVIIALSGRSPQDLIDVITQAEDEAVEIKVYPDTFQLITNNELSIGDLSDLPLVRVKNAALDNPWNRALKRALDIGFSTAILLFGAPFFMLIALAIRLESRGPVFFLQERVGMDLKPFWMLKFRTMRVDAEQFGTWTTPNDPRVTRIGRILRSTSLDELPQMINVLIGEMSIVGPRPEQPRWVEQFGQQIPRYLRRHREKAGLTGWAQINGLRGDTSIEERTRYDLYYIENWSLLFDIKIILRTIANFLTGKQENAY</sequence>
<accession>A0A2A6RJ47</accession>
<evidence type="ECO:0000256" key="4">
    <source>
        <dbReference type="ARBA" id="ARBA00022692"/>
    </source>
</evidence>
<dbReference type="NCBIfam" id="TIGR03025">
    <property type="entry name" value="EPS_sugtrans"/>
    <property type="match status" value="1"/>
</dbReference>
<dbReference type="Gene3D" id="3.40.50.720">
    <property type="entry name" value="NAD(P)-binding Rossmann-like Domain"/>
    <property type="match status" value="1"/>
</dbReference>
<dbReference type="Pfam" id="PF02397">
    <property type="entry name" value="Bac_transf"/>
    <property type="match status" value="1"/>
</dbReference>
<keyword evidence="4 7" id="KW-0812">Transmembrane</keyword>
<evidence type="ECO:0000259" key="8">
    <source>
        <dbReference type="Pfam" id="PF02397"/>
    </source>
</evidence>
<dbReference type="GO" id="GO:0016780">
    <property type="term" value="F:phosphotransferase activity, for other substituted phosphate groups"/>
    <property type="evidence" value="ECO:0007669"/>
    <property type="project" value="TreeGrafter"/>
</dbReference>
<evidence type="ECO:0000313" key="9">
    <source>
        <dbReference type="EMBL" id="PDW02916.1"/>
    </source>
</evidence>
<keyword evidence="3 9" id="KW-0808">Transferase</keyword>
<comment type="caution">
    <text evidence="9">The sequence shown here is derived from an EMBL/GenBank/DDBJ whole genome shotgun (WGS) entry which is preliminary data.</text>
</comment>
<dbReference type="EMBL" id="NQWI01000048">
    <property type="protein sequence ID" value="PDW02916.1"/>
    <property type="molecule type" value="Genomic_DNA"/>
</dbReference>
<dbReference type="GO" id="GO:0016020">
    <property type="term" value="C:membrane"/>
    <property type="evidence" value="ECO:0007669"/>
    <property type="project" value="UniProtKB-SubCell"/>
</dbReference>
<feature type="transmembrane region" description="Helical" evidence="7">
    <location>
        <begin position="45"/>
        <end position="63"/>
    </location>
</feature>
<keyword evidence="6 7" id="KW-0472">Membrane</keyword>
<evidence type="ECO:0000256" key="7">
    <source>
        <dbReference type="SAM" id="Phobius"/>
    </source>
</evidence>
<dbReference type="Proteomes" id="UP000220527">
    <property type="component" value="Unassembled WGS sequence"/>
</dbReference>
<dbReference type="InterPro" id="IPR017475">
    <property type="entry name" value="EPS_sugar_tfrase"/>
</dbReference>
<dbReference type="InterPro" id="IPR003362">
    <property type="entry name" value="Bact_transf"/>
</dbReference>
<dbReference type="SUPFAM" id="SSF51735">
    <property type="entry name" value="NAD(P)-binding Rossmann-fold domains"/>
    <property type="match status" value="1"/>
</dbReference>
<dbReference type="OrthoDB" id="9795351at2"/>
<protein>
    <submittedName>
        <fullName evidence="9">Undecaprenyl-phosphate glucose phosphotransferase</fullName>
    </submittedName>
</protein>
<evidence type="ECO:0000256" key="1">
    <source>
        <dbReference type="ARBA" id="ARBA00004141"/>
    </source>
</evidence>
<keyword evidence="10" id="KW-1185">Reference proteome</keyword>
<dbReference type="InterPro" id="IPR036291">
    <property type="entry name" value="NAD(P)-bd_dom_sf"/>
</dbReference>
<evidence type="ECO:0000256" key="6">
    <source>
        <dbReference type="ARBA" id="ARBA00023136"/>
    </source>
</evidence>
<dbReference type="Pfam" id="PF13727">
    <property type="entry name" value="CoA_binding_3"/>
    <property type="match status" value="1"/>
</dbReference>
<feature type="transmembrane region" description="Helical" evidence="7">
    <location>
        <begin position="110"/>
        <end position="128"/>
    </location>
</feature>
<feature type="transmembrane region" description="Helical" evidence="7">
    <location>
        <begin position="7"/>
        <end position="25"/>
    </location>
</feature>
<dbReference type="PANTHER" id="PTHR30576">
    <property type="entry name" value="COLANIC BIOSYNTHESIS UDP-GLUCOSE LIPID CARRIER TRANSFERASE"/>
    <property type="match status" value="1"/>
</dbReference>
<comment type="subcellular location">
    <subcellularLocation>
        <location evidence="1">Membrane</location>
        <topology evidence="1">Multi-pass membrane protein</topology>
    </subcellularLocation>
</comment>
<proteinExistence type="inferred from homology"/>
<evidence type="ECO:0000313" key="10">
    <source>
        <dbReference type="Proteomes" id="UP000220527"/>
    </source>
</evidence>
<comment type="similarity">
    <text evidence="2">Belongs to the bacterial sugar transferase family.</text>
</comment>
<evidence type="ECO:0000256" key="3">
    <source>
        <dbReference type="ARBA" id="ARBA00022679"/>
    </source>
</evidence>
<feature type="domain" description="Bacterial sugar transferase" evidence="8">
    <location>
        <begin position="278"/>
        <end position="457"/>
    </location>
</feature>
<name>A0A2A6RJ47_9CHLR</name>
<feature type="transmembrane region" description="Helical" evidence="7">
    <location>
        <begin position="75"/>
        <end position="98"/>
    </location>
</feature>
<keyword evidence="5 7" id="KW-1133">Transmembrane helix</keyword>
<dbReference type="PANTHER" id="PTHR30576:SF0">
    <property type="entry name" value="UNDECAPRENYL-PHOSPHATE N-ACETYLGALACTOSAMINYL 1-PHOSPHATE TRANSFERASE-RELATED"/>
    <property type="match status" value="1"/>
</dbReference>
<evidence type="ECO:0000256" key="2">
    <source>
        <dbReference type="ARBA" id="ARBA00006464"/>
    </source>
</evidence>
<reference evidence="10" key="1">
    <citation type="submission" date="2017-08" db="EMBL/GenBank/DDBJ databases">
        <authorList>
            <person name="Grouzdev D.S."/>
            <person name="Gaisin V.A."/>
            <person name="Rysina M.S."/>
            <person name="Gorlenko V.M."/>
        </authorList>
    </citation>
    <scope>NUCLEOTIDE SEQUENCE [LARGE SCALE GENOMIC DNA]</scope>
    <source>
        <strain evidence="10">Kir15-3F</strain>
    </source>
</reference>